<gene>
    <name evidence="3" type="ORF">VNI00_011201</name>
</gene>
<evidence type="ECO:0000313" key="3">
    <source>
        <dbReference type="EMBL" id="KAK7037210.1"/>
    </source>
</evidence>
<feature type="region of interest" description="Disordered" evidence="1">
    <location>
        <begin position="511"/>
        <end position="535"/>
    </location>
</feature>
<protein>
    <recommendedName>
        <fullName evidence="2">HMG domain-containing protein</fullName>
    </recommendedName>
</protein>
<feature type="compositionally biased region" description="Polar residues" evidence="1">
    <location>
        <begin position="521"/>
        <end position="535"/>
    </location>
</feature>
<evidence type="ECO:0000259" key="2">
    <source>
        <dbReference type="Pfam" id="PF18717"/>
    </source>
</evidence>
<dbReference type="Proteomes" id="UP001383192">
    <property type="component" value="Unassembled WGS sequence"/>
</dbReference>
<keyword evidence="4" id="KW-1185">Reference proteome</keyword>
<reference evidence="3 4" key="1">
    <citation type="submission" date="2024-01" db="EMBL/GenBank/DDBJ databases">
        <title>A draft genome for a cacao thread blight-causing isolate of Paramarasmius palmivorus.</title>
        <authorList>
            <person name="Baruah I.K."/>
            <person name="Bukari Y."/>
            <person name="Amoako-Attah I."/>
            <person name="Meinhardt L.W."/>
            <person name="Bailey B.A."/>
            <person name="Cohen S.P."/>
        </authorList>
    </citation>
    <scope>NUCLEOTIDE SEQUENCE [LARGE SCALE GENOMIC DNA]</scope>
    <source>
        <strain evidence="3 4">GH-12</strain>
    </source>
</reference>
<evidence type="ECO:0000256" key="1">
    <source>
        <dbReference type="SAM" id="MobiDB-lite"/>
    </source>
</evidence>
<organism evidence="3 4">
    <name type="scientific">Paramarasmius palmivorus</name>
    <dbReference type="NCBI Taxonomy" id="297713"/>
    <lineage>
        <taxon>Eukaryota</taxon>
        <taxon>Fungi</taxon>
        <taxon>Dikarya</taxon>
        <taxon>Basidiomycota</taxon>
        <taxon>Agaricomycotina</taxon>
        <taxon>Agaricomycetes</taxon>
        <taxon>Agaricomycetidae</taxon>
        <taxon>Agaricales</taxon>
        <taxon>Marasmiineae</taxon>
        <taxon>Marasmiaceae</taxon>
        <taxon>Paramarasmius</taxon>
    </lineage>
</organism>
<comment type="caution">
    <text evidence="3">The sequence shown here is derived from an EMBL/GenBank/DDBJ whole genome shotgun (WGS) entry which is preliminary data.</text>
</comment>
<dbReference type="Pfam" id="PF18717">
    <property type="entry name" value="CxC4"/>
    <property type="match status" value="1"/>
</dbReference>
<sequence length="535" mass="59685">MFWHETVGWADGTVLMRFSVEGVNGALNNRAVVIYEGLENGWGSWRCSKDKKEKNCLHIQRARKFLGEVLGTSLSDELRDGELAHSGDELESTEQELTQERAVSFLPILPPPWASLPTDPALYTRPHPAATVPNLLALTSDRSGTACGNRACYDPLQDKIRRECIIYTLTGYREATVELQACPSCPKRHHCYIGPETRDVGIFNYNNNVFFTHELLDEYTSRFASSETPFAAFVQSIGRIYQGRGFKFVGDDLFRSAWFAYATLQSLEQDMKCPRCGDMPETVIWDGVTLAFSKKHLKDCLKPPTNLGKQSLVRERRYLKNPQWIPLTTKGDKTLRKAFISLLRGSSKGTRSRLTSAESDSEVGGEGKGEGVEATKRKVLASFTERIRIIAPAVAETLAYALGPGSQIDRKLSKKYTVLLEQLVAEESAIQMVNENTLEKLQGFVKDPTLQNASNLVDIPALLLVIEGELRLHGNVPRHIYDLCVWMCARAEEVLNGLKRGQLETLGEMEANGVEDWRKPPSNSRPAKVSTSGRG</sequence>
<dbReference type="AlphaFoldDB" id="A0AAW0CBP8"/>
<accession>A0AAW0CBP8</accession>
<feature type="domain" description="HMG" evidence="2">
    <location>
        <begin position="141"/>
        <end position="261"/>
    </location>
</feature>
<name>A0AAW0CBP8_9AGAR</name>
<feature type="region of interest" description="Disordered" evidence="1">
    <location>
        <begin position="351"/>
        <end position="371"/>
    </location>
</feature>
<dbReference type="EMBL" id="JAYKXP010000048">
    <property type="protein sequence ID" value="KAK7037210.1"/>
    <property type="molecule type" value="Genomic_DNA"/>
</dbReference>
<proteinExistence type="predicted"/>
<dbReference type="InterPro" id="IPR040648">
    <property type="entry name" value="HMGXB3_CxC4"/>
</dbReference>
<evidence type="ECO:0000313" key="4">
    <source>
        <dbReference type="Proteomes" id="UP001383192"/>
    </source>
</evidence>